<feature type="chain" id="PRO_5014391138" evidence="1">
    <location>
        <begin position="25"/>
        <end position="98"/>
    </location>
</feature>
<evidence type="ECO:0000313" key="2">
    <source>
        <dbReference type="EMBL" id="PNY26288.1"/>
    </source>
</evidence>
<feature type="signal peptide" evidence="1">
    <location>
        <begin position="1"/>
        <end position="24"/>
    </location>
</feature>
<evidence type="ECO:0000256" key="1">
    <source>
        <dbReference type="SAM" id="SignalP"/>
    </source>
</evidence>
<proteinExistence type="predicted"/>
<sequence length="98" mass="10779">MSYYLRSASCIMLGLLAGISVAQAGDEPQTRSRTPASCPDYTVYSQKRHGPYSTGPLAVPFMRPSPECRTFHSSAVEASFARSDESRHWLTTPTPESH</sequence>
<dbReference type="Proteomes" id="UP000236621">
    <property type="component" value="Unassembled WGS sequence"/>
</dbReference>
<protein>
    <submittedName>
        <fullName evidence="2">Uncharacterized protein</fullName>
    </submittedName>
</protein>
<dbReference type="OrthoDB" id="7771656at2759"/>
<reference evidence="2 3" key="1">
    <citation type="submission" date="2017-08" db="EMBL/GenBank/DDBJ databases">
        <title>Harnessing the power of phylogenomics to disentangle the directionality and signatures of interkingdom host jumping in the parasitic fungal genus Tolypocladium.</title>
        <authorList>
            <person name="Quandt C.A."/>
            <person name="Patterson W."/>
            <person name="Spatafora J.W."/>
        </authorList>
    </citation>
    <scope>NUCLEOTIDE SEQUENCE [LARGE SCALE GENOMIC DNA]</scope>
    <source>
        <strain evidence="2 3">CBS 113982</strain>
    </source>
</reference>
<keyword evidence="3" id="KW-1185">Reference proteome</keyword>
<keyword evidence="1" id="KW-0732">Signal</keyword>
<dbReference type="AlphaFoldDB" id="A0A2K3QFG2"/>
<organism evidence="2 3">
    <name type="scientific">Tolypocladium capitatum</name>
    <dbReference type="NCBI Taxonomy" id="45235"/>
    <lineage>
        <taxon>Eukaryota</taxon>
        <taxon>Fungi</taxon>
        <taxon>Dikarya</taxon>
        <taxon>Ascomycota</taxon>
        <taxon>Pezizomycotina</taxon>
        <taxon>Sordariomycetes</taxon>
        <taxon>Hypocreomycetidae</taxon>
        <taxon>Hypocreales</taxon>
        <taxon>Ophiocordycipitaceae</taxon>
        <taxon>Tolypocladium</taxon>
    </lineage>
</organism>
<accession>A0A2K3QFG2</accession>
<dbReference type="STRING" id="45235.A0A2K3QFG2"/>
<gene>
    <name evidence="2" type="ORF">TCAP_03781</name>
</gene>
<name>A0A2K3QFG2_9HYPO</name>
<comment type="caution">
    <text evidence="2">The sequence shown here is derived from an EMBL/GenBank/DDBJ whole genome shotgun (WGS) entry which is preliminary data.</text>
</comment>
<dbReference type="EMBL" id="NRSZ01000572">
    <property type="protein sequence ID" value="PNY26288.1"/>
    <property type="molecule type" value="Genomic_DNA"/>
</dbReference>
<evidence type="ECO:0000313" key="3">
    <source>
        <dbReference type="Proteomes" id="UP000236621"/>
    </source>
</evidence>